<feature type="transmembrane region" description="Helical" evidence="4">
    <location>
        <begin position="69"/>
        <end position="91"/>
    </location>
</feature>
<sequence>MKLIQNLILILGFSILFVCNTQASEPVRKDSNHAYLTTVSYQKLDSLQIQNKQQELIVALTQKQQEFEIRYYTLAGITLFLVLLFGVLCFFNKRGDKRLEKIVSLLEKYQNKEKKDSEKTTNNQLDIDETIISEILENLRVFEQEKGFLTSKITLHEFAKKIQTNTKYLSKVINTYKSKSFRNYINDLRVEHSINSLQNNLHFRKYTVSAIAKEAGFSTSESFTKAFRKRTGETVTEFVSKL</sequence>
<dbReference type="OrthoDB" id="5295174at2"/>
<evidence type="ECO:0000259" key="5">
    <source>
        <dbReference type="PROSITE" id="PS01124"/>
    </source>
</evidence>
<name>A9DT79_9FLAO</name>
<comment type="caution">
    <text evidence="6">The sequence shown here is derived from an EMBL/GenBank/DDBJ whole genome shotgun (WGS) entry which is preliminary data.</text>
</comment>
<organism evidence="6 7">
    <name type="scientific">Kordia algicida OT-1</name>
    <dbReference type="NCBI Taxonomy" id="391587"/>
    <lineage>
        <taxon>Bacteria</taxon>
        <taxon>Pseudomonadati</taxon>
        <taxon>Bacteroidota</taxon>
        <taxon>Flavobacteriia</taxon>
        <taxon>Flavobacteriales</taxon>
        <taxon>Flavobacteriaceae</taxon>
        <taxon>Kordia</taxon>
    </lineage>
</organism>
<proteinExistence type="predicted"/>
<accession>A9DT79</accession>
<dbReference type="PROSITE" id="PS01124">
    <property type="entry name" value="HTH_ARAC_FAMILY_2"/>
    <property type="match status" value="1"/>
</dbReference>
<dbReference type="SUPFAM" id="SSF46689">
    <property type="entry name" value="Homeodomain-like"/>
    <property type="match status" value="1"/>
</dbReference>
<dbReference type="Proteomes" id="UP000002945">
    <property type="component" value="Unassembled WGS sequence"/>
</dbReference>
<dbReference type="eggNOG" id="COG2207">
    <property type="taxonomic scope" value="Bacteria"/>
</dbReference>
<dbReference type="RefSeq" id="WP_007096089.1">
    <property type="nucleotide sequence ID" value="NZ_CP142125.1"/>
</dbReference>
<dbReference type="Pfam" id="PF12833">
    <property type="entry name" value="HTH_18"/>
    <property type="match status" value="1"/>
</dbReference>
<keyword evidence="4" id="KW-1133">Transmembrane helix</keyword>
<dbReference type="HOGENOM" id="CLU_1146015_0_0_10"/>
<reference evidence="6 7" key="1">
    <citation type="journal article" date="2011" name="J. Bacteriol.">
        <title>Genome sequence of the algicidal bacterium Kordia algicida OT-1.</title>
        <authorList>
            <person name="Lee H.S."/>
            <person name="Kang S.G."/>
            <person name="Kwon K.K."/>
            <person name="Lee J.H."/>
            <person name="Kim S.J."/>
        </authorList>
    </citation>
    <scope>NUCLEOTIDE SEQUENCE [LARGE SCALE GENOMIC DNA]</scope>
    <source>
        <strain evidence="6 7">OT-1</strain>
    </source>
</reference>
<dbReference type="PANTHER" id="PTHR43280">
    <property type="entry name" value="ARAC-FAMILY TRANSCRIPTIONAL REGULATOR"/>
    <property type="match status" value="1"/>
</dbReference>
<dbReference type="STRING" id="391587.KAOT1_17773"/>
<dbReference type="GO" id="GO:0043565">
    <property type="term" value="F:sequence-specific DNA binding"/>
    <property type="evidence" value="ECO:0007669"/>
    <property type="project" value="InterPro"/>
</dbReference>
<dbReference type="Gene3D" id="1.10.10.60">
    <property type="entry name" value="Homeodomain-like"/>
    <property type="match status" value="2"/>
</dbReference>
<dbReference type="InterPro" id="IPR018060">
    <property type="entry name" value="HTH_AraC"/>
</dbReference>
<evidence type="ECO:0000256" key="4">
    <source>
        <dbReference type="SAM" id="Phobius"/>
    </source>
</evidence>
<keyword evidence="4" id="KW-0472">Membrane</keyword>
<evidence type="ECO:0000256" key="1">
    <source>
        <dbReference type="ARBA" id="ARBA00023015"/>
    </source>
</evidence>
<evidence type="ECO:0000313" key="6">
    <source>
        <dbReference type="EMBL" id="EDP97036.1"/>
    </source>
</evidence>
<dbReference type="EMBL" id="ABIB01000003">
    <property type="protein sequence ID" value="EDP97036.1"/>
    <property type="molecule type" value="Genomic_DNA"/>
</dbReference>
<keyword evidence="2" id="KW-0238">DNA-binding</keyword>
<keyword evidence="1" id="KW-0805">Transcription regulation</keyword>
<protein>
    <submittedName>
        <fullName evidence="6">Transcriptional regulator</fullName>
    </submittedName>
</protein>
<gene>
    <name evidence="6" type="ORF">KAOT1_17773</name>
</gene>
<feature type="domain" description="HTH araC/xylS-type" evidence="5">
    <location>
        <begin position="129"/>
        <end position="241"/>
    </location>
</feature>
<keyword evidence="4" id="KW-0812">Transmembrane</keyword>
<keyword evidence="3" id="KW-0804">Transcription</keyword>
<dbReference type="AlphaFoldDB" id="A9DT79"/>
<evidence type="ECO:0000256" key="2">
    <source>
        <dbReference type="ARBA" id="ARBA00023125"/>
    </source>
</evidence>
<dbReference type="InterPro" id="IPR009057">
    <property type="entry name" value="Homeodomain-like_sf"/>
</dbReference>
<dbReference type="PANTHER" id="PTHR43280:SF34">
    <property type="entry name" value="ARAC-FAMILY TRANSCRIPTIONAL REGULATOR"/>
    <property type="match status" value="1"/>
</dbReference>
<dbReference type="SMART" id="SM00342">
    <property type="entry name" value="HTH_ARAC"/>
    <property type="match status" value="1"/>
</dbReference>
<evidence type="ECO:0000256" key="3">
    <source>
        <dbReference type="ARBA" id="ARBA00023163"/>
    </source>
</evidence>
<keyword evidence="7" id="KW-1185">Reference proteome</keyword>
<evidence type="ECO:0000313" key="7">
    <source>
        <dbReference type="Proteomes" id="UP000002945"/>
    </source>
</evidence>
<dbReference type="GO" id="GO:0003700">
    <property type="term" value="F:DNA-binding transcription factor activity"/>
    <property type="evidence" value="ECO:0007669"/>
    <property type="project" value="InterPro"/>
</dbReference>